<dbReference type="Proteomes" id="UP000245624">
    <property type="component" value="Unassembled WGS sequence"/>
</dbReference>
<feature type="transmembrane region" description="Helical" evidence="1">
    <location>
        <begin position="130"/>
        <end position="155"/>
    </location>
</feature>
<keyword evidence="1" id="KW-1133">Transmembrane helix</keyword>
<feature type="transmembrane region" description="Helical" evidence="1">
    <location>
        <begin position="92"/>
        <end position="118"/>
    </location>
</feature>
<evidence type="ECO:0000256" key="1">
    <source>
        <dbReference type="SAM" id="Phobius"/>
    </source>
</evidence>
<keyword evidence="1" id="KW-0812">Transmembrane</keyword>
<gene>
    <name evidence="2" type="ORF">DLJ74_17120</name>
</gene>
<sequence length="209" mass="23649">MEWTAKISLMNIMWILLTLAGFILFGFFPATVALLMVCRDLTQNNNKVVWSSFLTYFVENFIKANGYGYFVTTLNVCFISLAIHSLNNLSMVIRVPVLVIAVLTFIVSLYVLPVFSYFKGTFINHLKLSVFIALGHPVVSFVLFSLFVLNFSVIFYSNILIVFPALFLFFMVSVSAYLTMIVLKPVFNKFSYSKDKSIFPVKKVSGSNG</sequence>
<feature type="transmembrane region" description="Helical" evidence="1">
    <location>
        <begin position="12"/>
        <end position="37"/>
    </location>
</feature>
<dbReference type="Pfam" id="PF04854">
    <property type="entry name" value="DUF624"/>
    <property type="match status" value="1"/>
</dbReference>
<dbReference type="AlphaFoldDB" id="A0A317KVB0"/>
<name>A0A317KVB0_9BACI</name>
<feature type="transmembrane region" description="Helical" evidence="1">
    <location>
        <begin position="161"/>
        <end position="183"/>
    </location>
</feature>
<keyword evidence="1" id="KW-0472">Membrane</keyword>
<evidence type="ECO:0008006" key="4">
    <source>
        <dbReference type="Google" id="ProtNLM"/>
    </source>
</evidence>
<evidence type="ECO:0000313" key="3">
    <source>
        <dbReference type="Proteomes" id="UP000245624"/>
    </source>
</evidence>
<keyword evidence="3" id="KW-1185">Reference proteome</keyword>
<comment type="caution">
    <text evidence="2">The sequence shown here is derived from an EMBL/GenBank/DDBJ whole genome shotgun (WGS) entry which is preliminary data.</text>
</comment>
<proteinExistence type="predicted"/>
<reference evidence="2 3" key="1">
    <citation type="submission" date="2018-05" db="EMBL/GenBank/DDBJ databases">
        <title>Genomic analysis of Gracilibacillus dipsosauri DD1 reveals novel features of a salt-tolerant amylase.</title>
        <authorList>
            <person name="Deutch C.E."/>
            <person name="Yang S."/>
        </authorList>
    </citation>
    <scope>NUCLEOTIDE SEQUENCE [LARGE SCALE GENOMIC DNA]</scope>
    <source>
        <strain evidence="2 3">DD1</strain>
    </source>
</reference>
<evidence type="ECO:0000313" key="2">
    <source>
        <dbReference type="EMBL" id="PWU67286.1"/>
    </source>
</evidence>
<feature type="transmembrane region" description="Helical" evidence="1">
    <location>
        <begin position="67"/>
        <end position="86"/>
    </location>
</feature>
<protein>
    <recommendedName>
        <fullName evidence="4">DUF624 domain-containing protein</fullName>
    </recommendedName>
</protein>
<accession>A0A317KVB0</accession>
<dbReference type="InterPro" id="IPR006938">
    <property type="entry name" value="DUF624"/>
</dbReference>
<dbReference type="EMBL" id="QGTD01000018">
    <property type="protein sequence ID" value="PWU67286.1"/>
    <property type="molecule type" value="Genomic_DNA"/>
</dbReference>
<organism evidence="2 3">
    <name type="scientific">Gracilibacillus dipsosauri</name>
    <dbReference type="NCBI Taxonomy" id="178340"/>
    <lineage>
        <taxon>Bacteria</taxon>
        <taxon>Bacillati</taxon>
        <taxon>Bacillota</taxon>
        <taxon>Bacilli</taxon>
        <taxon>Bacillales</taxon>
        <taxon>Bacillaceae</taxon>
        <taxon>Gracilibacillus</taxon>
    </lineage>
</organism>